<feature type="compositionally biased region" description="Basic and acidic residues" evidence="1">
    <location>
        <begin position="14"/>
        <end position="37"/>
    </location>
</feature>
<dbReference type="EMBL" id="BAAAOS010000011">
    <property type="protein sequence ID" value="GAA1562545.1"/>
    <property type="molecule type" value="Genomic_DNA"/>
</dbReference>
<sequence>MATPRNPRKPVAKSKQDPDRPLTPREEYRAALDELNRYSENNETSEAVDARDRFDKADRKRHWWNR</sequence>
<evidence type="ECO:0000256" key="1">
    <source>
        <dbReference type="SAM" id="MobiDB-lite"/>
    </source>
</evidence>
<feature type="compositionally biased region" description="Basic residues" evidence="1">
    <location>
        <begin position="1"/>
        <end position="12"/>
    </location>
</feature>
<feature type="region of interest" description="Disordered" evidence="1">
    <location>
        <begin position="1"/>
        <end position="66"/>
    </location>
</feature>
<accession>A0ABN2CUE6</accession>
<evidence type="ECO:0000313" key="2">
    <source>
        <dbReference type="EMBL" id="GAA1562545.1"/>
    </source>
</evidence>
<keyword evidence="3" id="KW-1185">Reference proteome</keyword>
<gene>
    <name evidence="2" type="ORF">GCM10009789_14650</name>
</gene>
<dbReference type="Proteomes" id="UP001500393">
    <property type="component" value="Unassembled WGS sequence"/>
</dbReference>
<dbReference type="RefSeq" id="WP_344211149.1">
    <property type="nucleotide sequence ID" value="NZ_BAAAOS010000011.1"/>
</dbReference>
<proteinExistence type="predicted"/>
<name>A0ABN2CUE6_9ACTN</name>
<feature type="compositionally biased region" description="Basic and acidic residues" evidence="1">
    <location>
        <begin position="48"/>
        <end position="58"/>
    </location>
</feature>
<evidence type="ECO:0000313" key="3">
    <source>
        <dbReference type="Proteomes" id="UP001500393"/>
    </source>
</evidence>
<protein>
    <submittedName>
        <fullName evidence="2">Uncharacterized protein</fullName>
    </submittedName>
</protein>
<comment type="caution">
    <text evidence="2">The sequence shown here is derived from an EMBL/GenBank/DDBJ whole genome shotgun (WGS) entry which is preliminary data.</text>
</comment>
<reference evidence="2 3" key="1">
    <citation type="journal article" date="2019" name="Int. J. Syst. Evol. Microbiol.">
        <title>The Global Catalogue of Microorganisms (GCM) 10K type strain sequencing project: providing services to taxonomists for standard genome sequencing and annotation.</title>
        <authorList>
            <consortium name="The Broad Institute Genomics Platform"/>
            <consortium name="The Broad Institute Genome Sequencing Center for Infectious Disease"/>
            <person name="Wu L."/>
            <person name="Ma J."/>
        </authorList>
    </citation>
    <scope>NUCLEOTIDE SEQUENCE [LARGE SCALE GENOMIC DNA]</scope>
    <source>
        <strain evidence="2 3">JCM 14969</strain>
    </source>
</reference>
<organism evidence="2 3">
    <name type="scientific">Kribbella sancticallisti</name>
    <dbReference type="NCBI Taxonomy" id="460087"/>
    <lineage>
        <taxon>Bacteria</taxon>
        <taxon>Bacillati</taxon>
        <taxon>Actinomycetota</taxon>
        <taxon>Actinomycetes</taxon>
        <taxon>Propionibacteriales</taxon>
        <taxon>Kribbellaceae</taxon>
        <taxon>Kribbella</taxon>
    </lineage>
</organism>